<dbReference type="Pfam" id="PF20431">
    <property type="entry name" value="E_motif"/>
    <property type="match status" value="1"/>
</dbReference>
<dbReference type="PROSITE" id="PS51375">
    <property type="entry name" value="PPR"/>
    <property type="match status" value="3"/>
</dbReference>
<keyword evidence="1" id="KW-0677">Repeat</keyword>
<feature type="repeat" description="PPR" evidence="2">
    <location>
        <begin position="227"/>
        <end position="261"/>
    </location>
</feature>
<dbReference type="AlphaFoldDB" id="A0AAP0HM70"/>
<dbReference type="InterPro" id="IPR046848">
    <property type="entry name" value="E_motif"/>
</dbReference>
<accession>A0AAP0HM70</accession>
<evidence type="ECO:0008006" key="6">
    <source>
        <dbReference type="Google" id="ProtNLM"/>
    </source>
</evidence>
<feature type="region of interest" description="Disordered" evidence="3">
    <location>
        <begin position="1"/>
        <end position="27"/>
    </location>
</feature>
<keyword evidence="5" id="KW-1185">Reference proteome</keyword>
<evidence type="ECO:0000313" key="4">
    <source>
        <dbReference type="EMBL" id="KAK9087930.1"/>
    </source>
</evidence>
<protein>
    <recommendedName>
        <fullName evidence="6">Pentatricopeptide repeat-containing protein</fullName>
    </recommendedName>
</protein>
<dbReference type="EMBL" id="JBBNAF010000013">
    <property type="protein sequence ID" value="KAK9087930.1"/>
    <property type="molecule type" value="Genomic_DNA"/>
</dbReference>
<comment type="caution">
    <text evidence="4">The sequence shown here is derived from an EMBL/GenBank/DDBJ whole genome shotgun (WGS) entry which is preliminary data.</text>
</comment>
<dbReference type="InterPro" id="IPR046960">
    <property type="entry name" value="PPR_At4g14850-like_plant"/>
</dbReference>
<feature type="repeat" description="PPR" evidence="2">
    <location>
        <begin position="361"/>
        <end position="395"/>
    </location>
</feature>
<dbReference type="InterPro" id="IPR011990">
    <property type="entry name" value="TPR-like_helical_dom_sf"/>
</dbReference>
<evidence type="ECO:0000256" key="1">
    <source>
        <dbReference type="ARBA" id="ARBA00022737"/>
    </source>
</evidence>
<name>A0AAP0HM70_9MAGN</name>
<dbReference type="Pfam" id="PF01535">
    <property type="entry name" value="PPR"/>
    <property type="match status" value="5"/>
</dbReference>
<dbReference type="FunFam" id="1.25.40.10:FF:000348">
    <property type="entry name" value="Pentatricopeptide repeat-containing protein chloroplastic"/>
    <property type="match status" value="1"/>
</dbReference>
<evidence type="ECO:0000256" key="2">
    <source>
        <dbReference type="PROSITE-ProRule" id="PRU00708"/>
    </source>
</evidence>
<proteinExistence type="predicted"/>
<evidence type="ECO:0000313" key="5">
    <source>
        <dbReference type="Proteomes" id="UP001420932"/>
    </source>
</evidence>
<dbReference type="GO" id="GO:0009451">
    <property type="term" value="P:RNA modification"/>
    <property type="evidence" value="ECO:0007669"/>
    <property type="project" value="InterPro"/>
</dbReference>
<dbReference type="PANTHER" id="PTHR47926:SF387">
    <property type="entry name" value="PENTATRICOPEPTIDE REPEAT-CONTAINING PROTEIN"/>
    <property type="match status" value="1"/>
</dbReference>
<dbReference type="Pfam" id="PF13041">
    <property type="entry name" value="PPR_2"/>
    <property type="match status" value="1"/>
</dbReference>
<dbReference type="GO" id="GO:0003723">
    <property type="term" value="F:RNA binding"/>
    <property type="evidence" value="ECO:0007669"/>
    <property type="project" value="InterPro"/>
</dbReference>
<reference evidence="4 5" key="1">
    <citation type="submission" date="2024-01" db="EMBL/GenBank/DDBJ databases">
        <title>Genome assemblies of Stephania.</title>
        <authorList>
            <person name="Yang L."/>
        </authorList>
    </citation>
    <scope>NUCLEOTIDE SEQUENCE [LARGE SCALE GENOMIC DNA]</scope>
    <source>
        <strain evidence="4">YNDBR</strain>
        <tissue evidence="4">Leaf</tissue>
    </source>
</reference>
<dbReference type="SUPFAM" id="SSF48452">
    <property type="entry name" value="TPR-like"/>
    <property type="match status" value="1"/>
</dbReference>
<organism evidence="4 5">
    <name type="scientific">Stephania yunnanensis</name>
    <dbReference type="NCBI Taxonomy" id="152371"/>
    <lineage>
        <taxon>Eukaryota</taxon>
        <taxon>Viridiplantae</taxon>
        <taxon>Streptophyta</taxon>
        <taxon>Embryophyta</taxon>
        <taxon>Tracheophyta</taxon>
        <taxon>Spermatophyta</taxon>
        <taxon>Magnoliopsida</taxon>
        <taxon>Ranunculales</taxon>
        <taxon>Menispermaceae</taxon>
        <taxon>Menispermoideae</taxon>
        <taxon>Cissampelideae</taxon>
        <taxon>Stephania</taxon>
    </lineage>
</organism>
<dbReference type="InterPro" id="IPR002885">
    <property type="entry name" value="PPR_rpt"/>
</dbReference>
<dbReference type="NCBIfam" id="TIGR00756">
    <property type="entry name" value="PPR"/>
    <property type="match status" value="7"/>
</dbReference>
<feature type="repeat" description="PPR" evidence="2">
    <location>
        <begin position="125"/>
        <end position="159"/>
    </location>
</feature>
<sequence>MPINVSTEANPIPHDPHRPHRSHVPSKSPTLLLRTLKLRRHRPRPPPLRPNPIAQHLHVEHMIRASKSFTLFRRMVRERSDFDARTFVFALKSFEGIEGIEGFGGVGGVYCVICKLVFDLNPVRDVVSWTSMIDGYVKRGFGEEGIKVFKVMLVSGEAAPNEVTMIAALTACSAVKDLNIGRWVHRLVRESNVEVKLNLLNALVDMYAKCGCLNTARRVFEGMEVRDVYSWTSMIDGYAKEGDVELARRFFDEMPERNVVSWNAMIAGYSRNNQAKEALELFYKMEEGVRERPVEGTLVCVLSACAQLGCFDVGRKIYDKYVRRKRVPSSITLGNAFIDMCAKCGNVDEASLFFDSMLERDIVTWNSMIVGCAAHGNADQSLNLFAQLIDTGIKPDDITFIGVLSACSHNGLVEQGREYFKDMERVFGIEPKAEHYACMIDLLGRVGNLEEAFKLLQRMPMKPDEAAWGALLNACRLHGNVDLGALASHELLSLNCYDSGIYVLLANMYASKRRWNDLRRVRSMMRERGVKKTPGFSSIEVEGKSYKFFVADLSNPQSELIYSLLDDMFLLLKLEGYVPDTSLHLLYHSP</sequence>
<dbReference type="Proteomes" id="UP001420932">
    <property type="component" value="Unassembled WGS sequence"/>
</dbReference>
<gene>
    <name evidence="4" type="ORF">Syun_030324</name>
</gene>
<dbReference type="PANTHER" id="PTHR47926">
    <property type="entry name" value="PENTATRICOPEPTIDE REPEAT-CONTAINING PROTEIN"/>
    <property type="match status" value="1"/>
</dbReference>
<evidence type="ECO:0000256" key="3">
    <source>
        <dbReference type="SAM" id="MobiDB-lite"/>
    </source>
</evidence>
<dbReference type="Gene3D" id="1.25.40.10">
    <property type="entry name" value="Tetratricopeptide repeat domain"/>
    <property type="match status" value="3"/>
</dbReference>
<dbReference type="FunFam" id="1.25.40.10:FF:000184">
    <property type="entry name" value="Pentatricopeptide repeat-containing protein, chloroplastic"/>
    <property type="match status" value="1"/>
</dbReference>